<proteinExistence type="predicted"/>
<feature type="region of interest" description="Disordered" evidence="2">
    <location>
        <begin position="526"/>
        <end position="659"/>
    </location>
</feature>
<feature type="compositionally biased region" description="Low complexity" evidence="2">
    <location>
        <begin position="192"/>
        <end position="234"/>
    </location>
</feature>
<feature type="compositionally biased region" description="Basic and acidic residues" evidence="2">
    <location>
        <begin position="772"/>
        <end position="802"/>
    </location>
</feature>
<organism evidence="3 4">
    <name type="scientific">Fasciola hepatica</name>
    <name type="common">Liver fluke</name>
    <dbReference type="NCBI Taxonomy" id="6192"/>
    <lineage>
        <taxon>Eukaryota</taxon>
        <taxon>Metazoa</taxon>
        <taxon>Spiralia</taxon>
        <taxon>Lophotrochozoa</taxon>
        <taxon>Platyhelminthes</taxon>
        <taxon>Trematoda</taxon>
        <taxon>Digenea</taxon>
        <taxon>Plagiorchiida</taxon>
        <taxon>Echinostomata</taxon>
        <taxon>Echinostomatoidea</taxon>
        <taxon>Fasciolidae</taxon>
        <taxon>Fasciola</taxon>
    </lineage>
</organism>
<feature type="compositionally biased region" description="Acidic residues" evidence="2">
    <location>
        <begin position="760"/>
        <end position="771"/>
    </location>
</feature>
<evidence type="ECO:0000313" key="4">
    <source>
        <dbReference type="Proteomes" id="UP000230066"/>
    </source>
</evidence>
<feature type="compositionally biased region" description="Polar residues" evidence="2">
    <location>
        <begin position="549"/>
        <end position="569"/>
    </location>
</feature>
<feature type="region of interest" description="Disordered" evidence="2">
    <location>
        <begin position="675"/>
        <end position="713"/>
    </location>
</feature>
<feature type="coiled-coil region" evidence="1">
    <location>
        <begin position="31"/>
        <end position="72"/>
    </location>
</feature>
<feature type="compositionally biased region" description="Polar residues" evidence="2">
    <location>
        <begin position="395"/>
        <end position="407"/>
    </location>
</feature>
<feature type="compositionally biased region" description="Polar residues" evidence="2">
    <location>
        <begin position="832"/>
        <end position="848"/>
    </location>
</feature>
<sequence length="1036" mass="115872">MTDLDLYSELMEEEVNLETMPDIPDSVRAYIQALQTKFAGMETELEALSTHVSRLESERTQLTASREKLMNNFSRLGLVGRREIGKLKQRVQYLAKKAHLPEPKFAVSVPTEAPNLNPENQLSYSELLSYLHSFQTPDKCMSIPQCGQVNSRPVPSENLDFKVVQCEQPTKTSIQQQQSSQQSSVDPHRRSPTASSSSSCSSGSESSGSSSSSSSSDSTGAPSRSASHSPNRSSCATSHSRVDNSTSQSKFDQRSIETRPASKKVTSPQVSHGTRPFVDDSDMGHHSAHARHSPQTTSHVWSKKRLDPVESRVERRFRPNSPFRQFRSYRRSDSDRLPNGHASIRPESSRGRSPNRSRSRERARPGEKYNRHARYEHTAPQDRKQFTERVDRTRQSCATTAASNNNKRGGESRPSFATSSSSSPKRARRPKIPSSDRCSAAGYGTDTQSAACMLKDKTSKSVRNEPNQQNGKSTVLAFFDLVEAQKMQQHLLGLVRGSVRQSREHHAARKMMQPSQKPLEQLIIVDRNRSPDHQSPSSSRRLDRHERSSTVGGKNVPSKSTTLYTQRLQSRLEESRADTTVPDMGVSEASAHKRQTPLFVDPGKMDQSLTESSDMLPDSVHSRNAFQEPSNSPATLSEPVCEPPLLPPQPSPILSEPVPLLSTTPILNHSYADEATNEPVNTSPAETVKPSQQPTSNSIEHTQRSPVANSNDNWSSFDEEVLFEANLPQCISPHTPAPDEYSSMACADVMGDEGNKEEGEVADELDEDDEELDHRSAIRRTEHGFSPRHQRSDGIKRDDRRSWSHSFHSGDTQTGHSNKRTGIHRSSSGSSPERQSTNRRQSQFPPHTQNRRLDPGGWRNAGSTQRIGTHSSFGSSERGGRRRSRSRSMSPLQYRTKTASTRHNDPAPRSPSRVPRVRTRTADHSPITIRDRNRSPSHRDPDSTVLGRTCDSSRSEPNHLGRASHGMARTERHAYHAPPRSPQRNNKARFNRDRDLPIRPRRPLFSQIHSRTSLNNARFRPRVHPGSSSRPGPRRF</sequence>
<feature type="compositionally biased region" description="Low complexity" evidence="2">
    <location>
        <begin position="412"/>
        <end position="424"/>
    </location>
</feature>
<feature type="compositionally biased region" description="Basic and acidic residues" evidence="2">
    <location>
        <begin position="358"/>
        <end position="394"/>
    </location>
</feature>
<comment type="caution">
    <text evidence="3">The sequence shown here is derived from an EMBL/GenBank/DDBJ whole genome shotgun (WGS) entry which is preliminary data.</text>
</comment>
<evidence type="ECO:0000256" key="2">
    <source>
        <dbReference type="SAM" id="MobiDB-lite"/>
    </source>
</evidence>
<feature type="compositionally biased region" description="Basic and acidic residues" evidence="2">
    <location>
        <begin position="929"/>
        <end position="942"/>
    </location>
</feature>
<protein>
    <submittedName>
        <fullName evidence="3">Uncharacterized protein</fullName>
    </submittedName>
</protein>
<name>A0A4E0REF3_FASHE</name>
<dbReference type="EMBL" id="JXXN02001491">
    <property type="protein sequence ID" value="THD24654.1"/>
    <property type="molecule type" value="Genomic_DNA"/>
</dbReference>
<dbReference type="AlphaFoldDB" id="A0A4E0REF3"/>
<feature type="compositionally biased region" description="Polar residues" evidence="2">
    <location>
        <begin position="678"/>
        <end position="713"/>
    </location>
</feature>
<feature type="compositionally biased region" description="Polar residues" evidence="2">
    <location>
        <begin position="804"/>
        <end position="816"/>
    </location>
</feature>
<keyword evidence="4" id="KW-1185">Reference proteome</keyword>
<feature type="compositionally biased region" description="Polar residues" evidence="2">
    <location>
        <begin position="1007"/>
        <end position="1016"/>
    </location>
</feature>
<keyword evidence="1" id="KW-0175">Coiled coil</keyword>
<accession>A0A4E0REF3</accession>
<reference evidence="3" key="1">
    <citation type="submission" date="2019-03" db="EMBL/GenBank/DDBJ databases">
        <title>Improved annotation for the trematode Fasciola hepatica.</title>
        <authorList>
            <person name="Choi Y.-J."/>
            <person name="Martin J."/>
            <person name="Mitreva M."/>
        </authorList>
    </citation>
    <scope>NUCLEOTIDE SEQUENCE [LARGE SCALE GENOMIC DNA]</scope>
</reference>
<feature type="region of interest" description="Disordered" evidence="2">
    <location>
        <begin position="751"/>
        <end position="1036"/>
    </location>
</feature>
<dbReference type="Proteomes" id="UP000230066">
    <property type="component" value="Unassembled WGS sequence"/>
</dbReference>
<feature type="compositionally biased region" description="Pro residues" evidence="2">
    <location>
        <begin position="641"/>
        <end position="651"/>
    </location>
</feature>
<feature type="compositionally biased region" description="Polar residues" evidence="2">
    <location>
        <begin position="861"/>
        <end position="870"/>
    </location>
</feature>
<feature type="region of interest" description="Disordered" evidence="2">
    <location>
        <begin position="167"/>
        <end position="443"/>
    </location>
</feature>
<gene>
    <name evidence="3" type="ORF">D915_003958</name>
</gene>
<feature type="compositionally biased region" description="Polar residues" evidence="2">
    <location>
        <begin position="235"/>
        <end position="250"/>
    </location>
</feature>
<evidence type="ECO:0000313" key="3">
    <source>
        <dbReference type="EMBL" id="THD24654.1"/>
    </source>
</evidence>
<feature type="compositionally biased region" description="Polar residues" evidence="2">
    <location>
        <begin position="622"/>
        <end position="635"/>
    </location>
</feature>
<evidence type="ECO:0000256" key="1">
    <source>
        <dbReference type="SAM" id="Coils"/>
    </source>
</evidence>
<feature type="compositionally biased region" description="Polar residues" evidence="2">
    <location>
        <begin position="891"/>
        <end position="901"/>
    </location>
</feature>
<feature type="compositionally biased region" description="Low complexity" evidence="2">
    <location>
        <begin position="175"/>
        <end position="184"/>
    </location>
</feature>
<feature type="compositionally biased region" description="Basic and acidic residues" evidence="2">
    <location>
        <begin position="304"/>
        <end position="317"/>
    </location>
</feature>